<evidence type="ECO:0000256" key="6">
    <source>
        <dbReference type="ARBA" id="ARBA00022729"/>
    </source>
</evidence>
<keyword evidence="9 10" id="KW-0472">Membrane</keyword>
<comment type="pathway">
    <text evidence="3 10">Protein modification; protein glycosylation.</text>
</comment>
<feature type="chain" id="PRO_5007748587" description="Dolichyl-diphosphooligosaccharide--protein glycosyltransferase subunit 1" evidence="10">
    <location>
        <begin position="25"/>
        <end position="499"/>
    </location>
</feature>
<dbReference type="GO" id="GO:0018279">
    <property type="term" value="P:protein N-linked glycosylation via asparagine"/>
    <property type="evidence" value="ECO:0007669"/>
    <property type="project" value="TreeGrafter"/>
</dbReference>
<comment type="subunit">
    <text evidence="10">Component of the oligosaccharyltransferase (OST) complex.</text>
</comment>
<evidence type="ECO:0000256" key="9">
    <source>
        <dbReference type="ARBA" id="ARBA00023136"/>
    </source>
</evidence>
<evidence type="ECO:0000256" key="4">
    <source>
        <dbReference type="ARBA" id="ARBA00008905"/>
    </source>
</evidence>
<dbReference type="STRING" id="1314783.A0A165U1T5"/>
<evidence type="ECO:0000256" key="1">
    <source>
        <dbReference type="ARBA" id="ARBA00002791"/>
    </source>
</evidence>
<protein>
    <recommendedName>
        <fullName evidence="10">Dolichyl-diphosphooligosaccharide--protein glycosyltransferase subunit 1</fullName>
    </recommendedName>
</protein>
<feature type="signal peptide" evidence="10">
    <location>
        <begin position="1"/>
        <end position="24"/>
    </location>
</feature>
<dbReference type="PANTHER" id="PTHR21049">
    <property type="entry name" value="RIBOPHORIN I"/>
    <property type="match status" value="1"/>
</dbReference>
<keyword evidence="12" id="KW-1185">Reference proteome</keyword>
<dbReference type="Pfam" id="PF04597">
    <property type="entry name" value="Ribophorin_I"/>
    <property type="match status" value="1"/>
</dbReference>
<dbReference type="UniPathway" id="UPA00378"/>
<comment type="function">
    <text evidence="1 10">Subunit of the oligosaccharyl transferase (OST) complex that catalyzes the initial transfer of a defined glycan (Glc(3)Man(9)GlcNAc(2) in eukaryotes) from the lipid carrier dolichol-pyrophosphate to an asparagine residue within an Asn-X-Ser/Thr consensus motif in nascent polypeptide chains, the first step in protein N-glycosylation. N-glycosylation occurs cotranslationally and the complex associates with the Sec61 complex at the channel-forming translocon complex that mediates protein translocation across the endoplasmic reticulum (ER). All subunits are required for a maximal enzyme activity.</text>
</comment>
<dbReference type="OrthoDB" id="310030at2759"/>
<keyword evidence="6 10" id="KW-0732">Signal</keyword>
<evidence type="ECO:0000256" key="5">
    <source>
        <dbReference type="ARBA" id="ARBA00022692"/>
    </source>
</evidence>
<comment type="similarity">
    <text evidence="4 10">Belongs to the OST1 family.</text>
</comment>
<comment type="subcellular location">
    <subcellularLocation>
        <location evidence="2 10">Endoplasmic reticulum membrane</location>
        <topology evidence="2 10">Single-pass type I membrane protein</topology>
    </subcellularLocation>
</comment>
<evidence type="ECO:0000256" key="7">
    <source>
        <dbReference type="ARBA" id="ARBA00022824"/>
    </source>
</evidence>
<evidence type="ECO:0000313" key="11">
    <source>
        <dbReference type="EMBL" id="KZT74272.1"/>
    </source>
</evidence>
<dbReference type="EMBL" id="KV429033">
    <property type="protein sequence ID" value="KZT74272.1"/>
    <property type="molecule type" value="Genomic_DNA"/>
</dbReference>
<organism evidence="11 12">
    <name type="scientific">Daedalea quercina L-15889</name>
    <dbReference type="NCBI Taxonomy" id="1314783"/>
    <lineage>
        <taxon>Eukaryota</taxon>
        <taxon>Fungi</taxon>
        <taxon>Dikarya</taxon>
        <taxon>Basidiomycota</taxon>
        <taxon>Agaricomycotina</taxon>
        <taxon>Agaricomycetes</taxon>
        <taxon>Polyporales</taxon>
        <taxon>Fomitopsis</taxon>
    </lineage>
</organism>
<sequence>MVPHWPRRCSLLLLSLLYPLLTSAHSFENTAVVRTIDLGGSLVQVTTTYAVKALENGATVYTLALAEREHKRTSWLEAKIKGQQEILPMESAGFDADSGVYLYSVELPQALSTDGTTHLVVEAIETHATYPWPEEAGQKDDQALKYESDLFVVSPYKTSVERIKLKSPSPNIISYSTPDGLDEFTMDVPVTKSGVTITYGPFHNIPVTTDAAFLKLKQKKIAVHYGYDHPILEVTELKRSAEISHWGANLNIEDKIHLHNAGPKLKGHFSRLEHQASSFFGRLPPHVMPSVSLHLPPDIRSPYYYDLIGNVSTSRLRVGHLPTEQFSLLELRPRYPLLGGWNYSFTLGWDSPLSNYAGYDKNTGKYVIGVPLMTLVPGAAVDDAEIQIILPEGATYVVSRRAMTDSQHPSHSDVDFFPPFPPIQSYVKTHITYLDTVGRPVVVLEYKDLTTRHAGTIYVTYKVPLSAHLKKPLAVATAFMGLFVLGFAVKRMDVRIQKK</sequence>
<gene>
    <name evidence="11" type="ORF">DAEQUDRAFT_186186</name>
</gene>
<evidence type="ECO:0000256" key="2">
    <source>
        <dbReference type="ARBA" id="ARBA00004115"/>
    </source>
</evidence>
<keyword evidence="8 10" id="KW-1133">Transmembrane helix</keyword>
<keyword evidence="5 10" id="KW-0812">Transmembrane</keyword>
<dbReference type="Proteomes" id="UP000076727">
    <property type="component" value="Unassembled WGS sequence"/>
</dbReference>
<keyword evidence="7 10" id="KW-0256">Endoplasmic reticulum</keyword>
<dbReference type="InterPro" id="IPR007676">
    <property type="entry name" value="Ribophorin_I"/>
</dbReference>
<dbReference type="GO" id="GO:0008250">
    <property type="term" value="C:oligosaccharyltransferase complex"/>
    <property type="evidence" value="ECO:0007669"/>
    <property type="project" value="UniProtKB-UniRule"/>
</dbReference>
<proteinExistence type="inferred from homology"/>
<evidence type="ECO:0000256" key="10">
    <source>
        <dbReference type="RuleBase" id="RU361143"/>
    </source>
</evidence>
<accession>A0A165U1T5</accession>
<dbReference type="AlphaFoldDB" id="A0A165U1T5"/>
<evidence type="ECO:0000256" key="8">
    <source>
        <dbReference type="ARBA" id="ARBA00022989"/>
    </source>
</evidence>
<name>A0A165U1T5_9APHY</name>
<dbReference type="PANTHER" id="PTHR21049:SF0">
    <property type="entry name" value="DOLICHYL-DIPHOSPHOOLIGOSACCHARIDE--PROTEIN GLYCOSYLTRANSFERASE SUBUNIT 1"/>
    <property type="match status" value="1"/>
</dbReference>
<evidence type="ECO:0000256" key="3">
    <source>
        <dbReference type="ARBA" id="ARBA00004922"/>
    </source>
</evidence>
<reference evidence="11 12" key="1">
    <citation type="journal article" date="2016" name="Mol. Biol. Evol.">
        <title>Comparative Genomics of Early-Diverging Mushroom-Forming Fungi Provides Insights into the Origins of Lignocellulose Decay Capabilities.</title>
        <authorList>
            <person name="Nagy L.G."/>
            <person name="Riley R."/>
            <person name="Tritt A."/>
            <person name="Adam C."/>
            <person name="Daum C."/>
            <person name="Floudas D."/>
            <person name="Sun H."/>
            <person name="Yadav J.S."/>
            <person name="Pangilinan J."/>
            <person name="Larsson K.H."/>
            <person name="Matsuura K."/>
            <person name="Barry K."/>
            <person name="Labutti K."/>
            <person name="Kuo R."/>
            <person name="Ohm R.A."/>
            <person name="Bhattacharya S.S."/>
            <person name="Shirouzu T."/>
            <person name="Yoshinaga Y."/>
            <person name="Martin F.M."/>
            <person name="Grigoriev I.V."/>
            <person name="Hibbett D.S."/>
        </authorList>
    </citation>
    <scope>NUCLEOTIDE SEQUENCE [LARGE SCALE GENOMIC DNA]</scope>
    <source>
        <strain evidence="11 12">L-15889</strain>
    </source>
</reference>
<evidence type="ECO:0000313" key="12">
    <source>
        <dbReference type="Proteomes" id="UP000076727"/>
    </source>
</evidence>
<feature type="transmembrane region" description="Helical" evidence="10">
    <location>
        <begin position="472"/>
        <end position="489"/>
    </location>
</feature>